<name>A0A644UF49_9ZZZZ</name>
<reference evidence="3" key="1">
    <citation type="submission" date="2019-08" db="EMBL/GenBank/DDBJ databases">
        <authorList>
            <person name="Kucharzyk K."/>
            <person name="Murdoch R.W."/>
            <person name="Higgins S."/>
            <person name="Loffler F."/>
        </authorList>
    </citation>
    <scope>NUCLEOTIDE SEQUENCE</scope>
</reference>
<dbReference type="EMBL" id="VSSQ01000108">
    <property type="protein sequence ID" value="MPL77626.1"/>
    <property type="molecule type" value="Genomic_DNA"/>
</dbReference>
<protein>
    <recommendedName>
        <fullName evidence="2">N-terminal domain-containing protein</fullName>
    </recommendedName>
</protein>
<comment type="caution">
    <text evidence="3">The sequence shown here is derived from an EMBL/GenBank/DDBJ whole genome shotgun (WGS) entry which is preliminary data.</text>
</comment>
<evidence type="ECO:0000313" key="3">
    <source>
        <dbReference type="EMBL" id="MPL77626.1"/>
    </source>
</evidence>
<accession>A0A644UF49</accession>
<feature type="compositionally biased region" description="Basic and acidic residues" evidence="1">
    <location>
        <begin position="134"/>
        <end position="155"/>
    </location>
</feature>
<feature type="region of interest" description="Disordered" evidence="1">
    <location>
        <begin position="134"/>
        <end position="164"/>
    </location>
</feature>
<gene>
    <name evidence="3" type="ORF">SDC9_23483</name>
</gene>
<evidence type="ECO:0000256" key="1">
    <source>
        <dbReference type="SAM" id="MobiDB-lite"/>
    </source>
</evidence>
<proteinExistence type="predicted"/>
<dbReference type="GO" id="GO:0003697">
    <property type="term" value="F:single-stranded DNA binding"/>
    <property type="evidence" value="ECO:0007669"/>
    <property type="project" value="InterPro"/>
</dbReference>
<evidence type="ECO:0000259" key="2">
    <source>
        <dbReference type="Pfam" id="PF08401"/>
    </source>
</evidence>
<sequence>MNSNKDTKEPNPTRLKRIILSKLSRQAEDLREKLVKEATEAGQTSKALYWAGRTINFMLLHHIYDTEGAKEFKTFMQWKEEGATVKKGAKAFIIWGQPLGTREQDQEKGISPEDFESLFFPLCYLFSDKQVRKASENAKERENEPERTPEPEPAHAETITDDIF</sequence>
<feature type="domain" description="N-terminal" evidence="2">
    <location>
        <begin position="53"/>
        <end position="105"/>
    </location>
</feature>
<dbReference type="Pfam" id="PF08401">
    <property type="entry name" value="ArdcN"/>
    <property type="match status" value="1"/>
</dbReference>
<dbReference type="AlphaFoldDB" id="A0A644UF49"/>
<dbReference type="InterPro" id="IPR013610">
    <property type="entry name" value="ArdC_N"/>
</dbReference>
<organism evidence="3">
    <name type="scientific">bioreactor metagenome</name>
    <dbReference type="NCBI Taxonomy" id="1076179"/>
    <lineage>
        <taxon>unclassified sequences</taxon>
        <taxon>metagenomes</taxon>
        <taxon>ecological metagenomes</taxon>
    </lineage>
</organism>